<dbReference type="eggNOG" id="COG0633">
    <property type="taxonomic scope" value="Bacteria"/>
</dbReference>
<organism evidence="8 9">
    <name type="scientific">Magnetococcus marinus (strain ATCC BAA-1437 / JCM 17883 / MC-1)</name>
    <dbReference type="NCBI Taxonomy" id="156889"/>
    <lineage>
        <taxon>Bacteria</taxon>
        <taxon>Pseudomonadati</taxon>
        <taxon>Pseudomonadota</taxon>
        <taxon>Magnetococcia</taxon>
        <taxon>Magnetococcales</taxon>
        <taxon>Magnetococcaceae</taxon>
        <taxon>Magnetococcus</taxon>
    </lineage>
</organism>
<feature type="domain" description="2Fe-2S ferredoxin-type" evidence="7">
    <location>
        <begin position="2"/>
        <end position="101"/>
    </location>
</feature>
<dbReference type="GO" id="GO:0051537">
    <property type="term" value="F:2 iron, 2 sulfur cluster binding"/>
    <property type="evidence" value="ECO:0007669"/>
    <property type="project" value="UniProtKB-KW"/>
</dbReference>
<dbReference type="PROSITE" id="PS51085">
    <property type="entry name" value="2FE2S_FER_2"/>
    <property type="match status" value="1"/>
</dbReference>
<keyword evidence="2" id="KW-0001">2Fe-2S</keyword>
<evidence type="ECO:0000256" key="3">
    <source>
        <dbReference type="ARBA" id="ARBA00022723"/>
    </source>
</evidence>
<keyword evidence="4" id="KW-0408">Iron</keyword>
<name>A0LC55_MAGMM</name>
<keyword evidence="5" id="KW-0411">Iron-sulfur</keyword>
<comment type="cofactor">
    <cofactor evidence="6">
        <name>[2Fe-2S] cluster</name>
        <dbReference type="ChEBI" id="CHEBI:190135"/>
    </cofactor>
</comment>
<dbReference type="InterPro" id="IPR018298">
    <property type="entry name" value="Adrenodoxin_Fe-S_BS"/>
</dbReference>
<evidence type="ECO:0000256" key="1">
    <source>
        <dbReference type="ARBA" id="ARBA00010914"/>
    </source>
</evidence>
<evidence type="ECO:0000256" key="4">
    <source>
        <dbReference type="ARBA" id="ARBA00023004"/>
    </source>
</evidence>
<keyword evidence="9" id="KW-1185">Reference proteome</keyword>
<dbReference type="Pfam" id="PF00111">
    <property type="entry name" value="Fer2"/>
    <property type="match status" value="1"/>
</dbReference>
<evidence type="ECO:0000256" key="6">
    <source>
        <dbReference type="ARBA" id="ARBA00034078"/>
    </source>
</evidence>
<reference evidence="9" key="1">
    <citation type="journal article" date="2009" name="Appl. Environ. Microbiol.">
        <title>Complete genome sequence of the chemolithoautotrophic marine magnetotactic coccus strain MC-1.</title>
        <authorList>
            <person name="Schubbe S."/>
            <person name="Williams T.J."/>
            <person name="Xie G."/>
            <person name="Kiss H.E."/>
            <person name="Brettin T.S."/>
            <person name="Martinez D."/>
            <person name="Ross C.A."/>
            <person name="Schuler D."/>
            <person name="Cox B.L."/>
            <person name="Nealson K.H."/>
            <person name="Bazylinski D.A."/>
        </authorList>
    </citation>
    <scope>NUCLEOTIDE SEQUENCE [LARGE SCALE GENOMIC DNA]</scope>
    <source>
        <strain evidence="9">ATCC BAA-1437 / JCM 17883 / MC-1</strain>
    </source>
</reference>
<comment type="similarity">
    <text evidence="1">Belongs to the adrenodoxin/putidaredoxin family.</text>
</comment>
<dbReference type="PANTHER" id="PTHR23426:SF65">
    <property type="entry name" value="FERREDOXIN-2, MITOCHONDRIAL"/>
    <property type="match status" value="1"/>
</dbReference>
<dbReference type="PROSITE" id="PS00814">
    <property type="entry name" value="ADX"/>
    <property type="match status" value="1"/>
</dbReference>
<dbReference type="OrthoDB" id="9799640at2"/>
<dbReference type="Gene3D" id="3.10.20.30">
    <property type="match status" value="1"/>
</dbReference>
<gene>
    <name evidence="8" type="ordered locus">Mmc1_3057</name>
</gene>
<dbReference type="SUPFAM" id="SSF54292">
    <property type="entry name" value="2Fe-2S ferredoxin-like"/>
    <property type="match status" value="1"/>
</dbReference>
<evidence type="ECO:0000313" key="9">
    <source>
        <dbReference type="Proteomes" id="UP000002586"/>
    </source>
</evidence>
<dbReference type="Proteomes" id="UP000002586">
    <property type="component" value="Chromosome"/>
</dbReference>
<dbReference type="GO" id="GO:0140647">
    <property type="term" value="P:P450-containing electron transport chain"/>
    <property type="evidence" value="ECO:0007669"/>
    <property type="project" value="InterPro"/>
</dbReference>
<dbReference type="KEGG" id="mgm:Mmc1_3057"/>
<dbReference type="CDD" id="cd00207">
    <property type="entry name" value="fer2"/>
    <property type="match status" value="1"/>
</dbReference>
<dbReference type="InterPro" id="IPR036010">
    <property type="entry name" value="2Fe-2S_ferredoxin-like_sf"/>
</dbReference>
<dbReference type="GO" id="GO:0046872">
    <property type="term" value="F:metal ion binding"/>
    <property type="evidence" value="ECO:0007669"/>
    <property type="project" value="UniProtKB-KW"/>
</dbReference>
<keyword evidence="3" id="KW-0479">Metal-binding</keyword>
<sequence>MPKVTFLPINETVDVESGQSLMDVAHEHHIPLECACEGSLACSTCHVIVDEAWFDKLEEATEDEDDILDKAFGLTPHSRLGCQIVMTEALDGLVVTIPEYSLNFKVEVKK</sequence>
<dbReference type="RefSeq" id="WP_011714611.1">
    <property type="nucleotide sequence ID" value="NC_008576.1"/>
</dbReference>
<reference evidence="8 9" key="2">
    <citation type="journal article" date="2012" name="Int. J. Syst. Evol. Microbiol.">
        <title>Magnetococcus marinus gen. nov., sp. nov., a marine, magnetotactic bacterium that represents a novel lineage (Magnetococcaceae fam. nov.; Magnetococcales ord. nov.) at the base of the Alphaproteobacteria.</title>
        <authorList>
            <person name="Bazylinski D.A."/>
            <person name="Williams T.J."/>
            <person name="Lefevre C.T."/>
            <person name="Berg R.J."/>
            <person name="Zhang C.L."/>
            <person name="Bowser S.S."/>
            <person name="Dean A.J."/>
            <person name="Beveridge T.J."/>
        </authorList>
    </citation>
    <scope>NUCLEOTIDE SEQUENCE [LARGE SCALE GENOMIC DNA]</scope>
    <source>
        <strain evidence="9">ATCC BAA-1437 / JCM 17883 / MC-1</strain>
    </source>
</reference>
<dbReference type="GO" id="GO:0009055">
    <property type="term" value="F:electron transfer activity"/>
    <property type="evidence" value="ECO:0007669"/>
    <property type="project" value="TreeGrafter"/>
</dbReference>
<evidence type="ECO:0000259" key="7">
    <source>
        <dbReference type="PROSITE" id="PS51085"/>
    </source>
</evidence>
<dbReference type="PRINTS" id="PR00355">
    <property type="entry name" value="ADRENODOXIN"/>
</dbReference>
<dbReference type="InterPro" id="IPR001041">
    <property type="entry name" value="2Fe-2S_ferredoxin-type"/>
</dbReference>
<dbReference type="PANTHER" id="PTHR23426">
    <property type="entry name" value="FERREDOXIN/ADRENODOXIN"/>
    <property type="match status" value="1"/>
</dbReference>
<proteinExistence type="inferred from homology"/>
<dbReference type="AlphaFoldDB" id="A0LC55"/>
<protein>
    <submittedName>
        <fullName evidence="8">Ferredoxin</fullName>
    </submittedName>
</protein>
<dbReference type="EMBL" id="CP000471">
    <property type="protein sequence ID" value="ABK45548.1"/>
    <property type="molecule type" value="Genomic_DNA"/>
</dbReference>
<dbReference type="InterPro" id="IPR001055">
    <property type="entry name" value="Adrenodoxin-like"/>
</dbReference>
<dbReference type="STRING" id="156889.Mmc1_3057"/>
<dbReference type="InterPro" id="IPR012675">
    <property type="entry name" value="Beta-grasp_dom_sf"/>
</dbReference>
<evidence type="ECO:0000256" key="2">
    <source>
        <dbReference type="ARBA" id="ARBA00022714"/>
    </source>
</evidence>
<evidence type="ECO:0000313" key="8">
    <source>
        <dbReference type="EMBL" id="ABK45548.1"/>
    </source>
</evidence>
<evidence type="ECO:0000256" key="5">
    <source>
        <dbReference type="ARBA" id="ARBA00023014"/>
    </source>
</evidence>
<accession>A0LC55</accession>
<dbReference type="HOGENOM" id="CLU_082632_5_1_5"/>